<dbReference type="Proteomes" id="UP000837857">
    <property type="component" value="Chromosome 20"/>
</dbReference>
<accession>A0ABN8IDC6</accession>
<feature type="region of interest" description="Disordered" evidence="1">
    <location>
        <begin position="1"/>
        <end position="52"/>
    </location>
</feature>
<name>A0ABN8IDC6_9NEOP</name>
<evidence type="ECO:0000313" key="2">
    <source>
        <dbReference type="EMBL" id="CAH2052321.1"/>
    </source>
</evidence>
<gene>
    <name evidence="2" type="ORF">IPOD504_LOCUS8171</name>
</gene>
<dbReference type="EMBL" id="OW152832">
    <property type="protein sequence ID" value="CAH2052321.1"/>
    <property type="molecule type" value="Genomic_DNA"/>
</dbReference>
<feature type="non-terminal residue" evidence="2">
    <location>
        <position position="1"/>
    </location>
</feature>
<sequence>MKLISSIPPYERSIKHQTTKRSPNKVITSEQHQNGRDSATDPTQGRQKDSEAVSVFLVRRKESVDRRMDLRSDDLIWKGHRHAALGSILSR</sequence>
<evidence type="ECO:0000256" key="1">
    <source>
        <dbReference type="SAM" id="MobiDB-lite"/>
    </source>
</evidence>
<proteinExistence type="predicted"/>
<keyword evidence="3" id="KW-1185">Reference proteome</keyword>
<protein>
    <submittedName>
        <fullName evidence="2">Uncharacterized protein</fullName>
    </submittedName>
</protein>
<reference evidence="2" key="1">
    <citation type="submission" date="2022-03" db="EMBL/GenBank/DDBJ databases">
        <authorList>
            <person name="Martin H S."/>
        </authorList>
    </citation>
    <scope>NUCLEOTIDE SEQUENCE</scope>
</reference>
<evidence type="ECO:0000313" key="3">
    <source>
        <dbReference type="Proteomes" id="UP000837857"/>
    </source>
</evidence>
<organism evidence="2 3">
    <name type="scientific">Iphiclides podalirius</name>
    <name type="common">scarce swallowtail</name>
    <dbReference type="NCBI Taxonomy" id="110791"/>
    <lineage>
        <taxon>Eukaryota</taxon>
        <taxon>Metazoa</taxon>
        <taxon>Ecdysozoa</taxon>
        <taxon>Arthropoda</taxon>
        <taxon>Hexapoda</taxon>
        <taxon>Insecta</taxon>
        <taxon>Pterygota</taxon>
        <taxon>Neoptera</taxon>
        <taxon>Endopterygota</taxon>
        <taxon>Lepidoptera</taxon>
        <taxon>Glossata</taxon>
        <taxon>Ditrysia</taxon>
        <taxon>Papilionoidea</taxon>
        <taxon>Papilionidae</taxon>
        <taxon>Papilioninae</taxon>
        <taxon>Iphiclides</taxon>
    </lineage>
</organism>